<proteinExistence type="predicted"/>
<reference evidence="3" key="1">
    <citation type="submission" date="2011-11" db="EMBL/GenBank/DDBJ databases">
        <title>Complete sequence of Desulfosporosinus orientis DSM 765.</title>
        <authorList>
            <person name="Lucas S."/>
            <person name="Han J."/>
            <person name="Lapidus A."/>
            <person name="Cheng J.-F."/>
            <person name="Goodwin L."/>
            <person name="Pitluck S."/>
            <person name="Peters L."/>
            <person name="Ovchinnikova G."/>
            <person name="Teshima H."/>
            <person name="Detter J.C."/>
            <person name="Han C."/>
            <person name="Tapia R."/>
            <person name="Land M."/>
            <person name="Hauser L."/>
            <person name="Kyrpides N."/>
            <person name="Ivanova N."/>
            <person name="Pagani I."/>
            <person name="Pester M."/>
            <person name="Spring S."/>
            <person name="Ollivier B."/>
            <person name="Rattei T."/>
            <person name="Klenk H.-P."/>
            <person name="Wagner M."/>
            <person name="Loy A."/>
            <person name="Woyke T."/>
        </authorList>
    </citation>
    <scope>NUCLEOTIDE SEQUENCE [LARGE SCALE GENOMIC DNA]</scope>
    <source>
        <strain evidence="3">ATCC 19365 / DSM 765 / NCIMB 8382 / VKM B-1628</strain>
    </source>
</reference>
<evidence type="ECO:0000313" key="2">
    <source>
        <dbReference type="EMBL" id="AET66624.1"/>
    </source>
</evidence>
<dbReference type="AlphaFoldDB" id="G7W5H7"/>
<dbReference type="HOGENOM" id="CLU_1376229_0_0_9"/>
<gene>
    <name evidence="2" type="ordered locus">Desor_0948</name>
</gene>
<feature type="coiled-coil region" evidence="1">
    <location>
        <begin position="140"/>
        <end position="195"/>
    </location>
</feature>
<evidence type="ECO:0000313" key="3">
    <source>
        <dbReference type="Proteomes" id="UP000006346"/>
    </source>
</evidence>
<dbReference type="OrthoDB" id="9892614at2"/>
<accession>G7W5H7</accession>
<dbReference type="RefSeq" id="WP_014183446.1">
    <property type="nucleotide sequence ID" value="NC_016584.1"/>
</dbReference>
<reference evidence="2 3" key="2">
    <citation type="journal article" date="2012" name="J. Bacteriol.">
        <title>Complete genome sequences of Desulfosporosinus orientis DSM765T, Desulfosporosinus youngiae DSM17734T, Desulfosporosinus meridiei DSM13257T, and Desulfosporosinus acidiphilus DSM22704T.</title>
        <authorList>
            <person name="Pester M."/>
            <person name="Brambilla E."/>
            <person name="Alazard D."/>
            <person name="Rattei T."/>
            <person name="Weinmaier T."/>
            <person name="Han J."/>
            <person name="Lucas S."/>
            <person name="Lapidus A."/>
            <person name="Cheng J.F."/>
            <person name="Goodwin L."/>
            <person name="Pitluck S."/>
            <person name="Peters L."/>
            <person name="Ovchinnikova G."/>
            <person name="Teshima H."/>
            <person name="Detter J.C."/>
            <person name="Han C.S."/>
            <person name="Tapia R."/>
            <person name="Land M.L."/>
            <person name="Hauser L."/>
            <person name="Kyrpides N.C."/>
            <person name="Ivanova N.N."/>
            <person name="Pagani I."/>
            <person name="Huntmann M."/>
            <person name="Wei C.L."/>
            <person name="Davenport K.W."/>
            <person name="Daligault H."/>
            <person name="Chain P.S."/>
            <person name="Chen A."/>
            <person name="Mavromatis K."/>
            <person name="Markowitz V."/>
            <person name="Szeto E."/>
            <person name="Mikhailova N."/>
            <person name="Pati A."/>
            <person name="Wagner M."/>
            <person name="Woyke T."/>
            <person name="Ollivier B."/>
            <person name="Klenk H.P."/>
            <person name="Spring S."/>
            <person name="Loy A."/>
        </authorList>
    </citation>
    <scope>NUCLEOTIDE SEQUENCE [LARGE SCALE GENOMIC DNA]</scope>
    <source>
        <strain evidence="3">ATCC 19365 / DSM 765 / NCIMB 8382 / VKM B-1628</strain>
    </source>
</reference>
<keyword evidence="3" id="KW-1185">Reference proteome</keyword>
<dbReference type="EMBL" id="CP003108">
    <property type="protein sequence ID" value="AET66624.1"/>
    <property type="molecule type" value="Genomic_DNA"/>
</dbReference>
<dbReference type="KEGG" id="dor:Desor_0948"/>
<evidence type="ECO:0000256" key="1">
    <source>
        <dbReference type="SAM" id="Coils"/>
    </source>
</evidence>
<name>G7W5H7_DESOD</name>
<dbReference type="PATRIC" id="fig|768706.3.peg.916"/>
<dbReference type="STRING" id="768706.Desor_0948"/>
<organism evidence="2 3">
    <name type="scientific">Desulfosporosinus orientis (strain ATCC 19365 / DSM 765 / NCIMB 8382 / VKM B-1628 / Singapore I)</name>
    <name type="common">Desulfotomaculum orientis</name>
    <dbReference type="NCBI Taxonomy" id="768706"/>
    <lineage>
        <taxon>Bacteria</taxon>
        <taxon>Bacillati</taxon>
        <taxon>Bacillota</taxon>
        <taxon>Clostridia</taxon>
        <taxon>Eubacteriales</taxon>
        <taxon>Desulfitobacteriaceae</taxon>
        <taxon>Desulfosporosinus</taxon>
    </lineage>
</organism>
<dbReference type="Proteomes" id="UP000006346">
    <property type="component" value="Chromosome"/>
</dbReference>
<protein>
    <submittedName>
        <fullName evidence="2">Uncharacterized protein</fullName>
    </submittedName>
</protein>
<keyword evidence="1" id="KW-0175">Coiled coil</keyword>
<sequence>MVDVLKESIENKLKEYGLPKFEDLRPNIQEHLLKIQNVINDIVETRKKCIDIYKQSNINVNSVVERVRSFQQENSEKRNMSRQTIYNNREILETYILKYQEEVEKTDIFKQVAKEMEIKNSEISGLNKIILQMRDRDLDEQIYLNKIDQLERENKNLIDQIQKLNELSAINHMNLNELQQKIRIYEKNLAKKVTSISN</sequence>